<keyword evidence="8 10" id="KW-0472">Membrane</keyword>
<evidence type="ECO:0000259" key="12">
    <source>
        <dbReference type="Pfam" id="PF02366"/>
    </source>
</evidence>
<feature type="region of interest" description="Disordered" evidence="11">
    <location>
        <begin position="1"/>
        <end position="69"/>
    </location>
</feature>
<feature type="domain" description="ArnT-like N-terminal" evidence="12">
    <location>
        <begin position="165"/>
        <end position="294"/>
    </location>
</feature>
<dbReference type="EMBL" id="JAYWMA010000005">
    <property type="protein sequence ID" value="MEX3528608.1"/>
    <property type="molecule type" value="Genomic_DNA"/>
</dbReference>
<keyword evidence="4 10" id="KW-0328">Glycosyltransferase</keyword>
<feature type="transmembrane region" description="Helical" evidence="10">
    <location>
        <begin position="318"/>
        <end position="336"/>
    </location>
</feature>
<feature type="transmembrane region" description="Helical" evidence="10">
    <location>
        <begin position="515"/>
        <end position="537"/>
    </location>
</feature>
<evidence type="ECO:0000256" key="11">
    <source>
        <dbReference type="SAM" id="MobiDB-lite"/>
    </source>
</evidence>
<feature type="compositionally biased region" description="Low complexity" evidence="11">
    <location>
        <begin position="9"/>
        <end position="49"/>
    </location>
</feature>
<dbReference type="InterPro" id="IPR027005">
    <property type="entry name" value="PMT-like"/>
</dbReference>
<evidence type="ECO:0000256" key="6">
    <source>
        <dbReference type="ARBA" id="ARBA00022692"/>
    </source>
</evidence>
<evidence type="ECO:0000256" key="4">
    <source>
        <dbReference type="ARBA" id="ARBA00022676"/>
    </source>
</evidence>
<feature type="transmembrane region" description="Helical" evidence="10">
    <location>
        <begin position="436"/>
        <end position="453"/>
    </location>
</feature>
<comment type="similarity">
    <text evidence="3 10">Belongs to the glycosyltransferase 39 family.</text>
</comment>
<feature type="transmembrane region" description="Helical" evidence="10">
    <location>
        <begin position="164"/>
        <end position="181"/>
    </location>
</feature>
<comment type="pathway">
    <text evidence="2 10">Protein modification; protein glycosylation.</text>
</comment>
<gene>
    <name evidence="14" type="ORF">VVR64_05945</name>
</gene>
<keyword evidence="15" id="KW-1185">Reference proteome</keyword>
<evidence type="ECO:0000256" key="5">
    <source>
        <dbReference type="ARBA" id="ARBA00022679"/>
    </source>
</evidence>
<evidence type="ECO:0000256" key="3">
    <source>
        <dbReference type="ARBA" id="ARBA00007222"/>
    </source>
</evidence>
<dbReference type="InterPro" id="IPR003342">
    <property type="entry name" value="ArnT-like_N"/>
</dbReference>
<comment type="caution">
    <text evidence="10">Lacks conserved residue(s) required for the propagation of feature annotation.</text>
</comment>
<evidence type="ECO:0000256" key="2">
    <source>
        <dbReference type="ARBA" id="ARBA00004922"/>
    </source>
</evidence>
<organism evidence="14 15">
    <name type="scientific">Corynebacterium xerosis</name>
    <dbReference type="NCBI Taxonomy" id="1725"/>
    <lineage>
        <taxon>Bacteria</taxon>
        <taxon>Bacillati</taxon>
        <taxon>Actinomycetota</taxon>
        <taxon>Actinomycetes</taxon>
        <taxon>Mycobacteriales</taxon>
        <taxon>Corynebacteriaceae</taxon>
        <taxon>Corynebacterium</taxon>
    </lineage>
</organism>
<evidence type="ECO:0000256" key="10">
    <source>
        <dbReference type="RuleBase" id="RU367007"/>
    </source>
</evidence>
<reference evidence="14 15" key="1">
    <citation type="journal article" date="2024" name="Fungal Genet. Biol.">
        <title>The porcine skin microbiome exhibits broad fungal antagonism.</title>
        <authorList>
            <person name="De La Cruz K.F."/>
            <person name="Townsend E.C."/>
            <person name="Alex Cheong J.Z."/>
            <person name="Salamzade R."/>
            <person name="Liu A."/>
            <person name="Sandstrom S."/>
            <person name="Davila E."/>
            <person name="Huang L."/>
            <person name="Xu K.H."/>
            <person name="Wu S.Y."/>
            <person name="Meudt J.J."/>
            <person name="Shanmuganayagam D."/>
            <person name="Gibson A.L.F."/>
            <person name="Kalan L.R."/>
        </authorList>
    </citation>
    <scope>NUCLEOTIDE SEQUENCE [LARGE SCALE GENOMIC DNA]</scope>
    <source>
        <strain evidence="14 15">LK2569</strain>
    </source>
</reference>
<dbReference type="PANTHER" id="PTHR10050:SF46">
    <property type="entry name" value="PROTEIN O-MANNOSYL-TRANSFERASE 2"/>
    <property type="match status" value="1"/>
</dbReference>
<dbReference type="EC" id="2.4.1.-" evidence="10"/>
<keyword evidence="5 10" id="KW-0808">Transferase</keyword>
<keyword evidence="6 10" id="KW-0812">Transmembrane</keyword>
<sequence>MTQPPPEPTNDGAAPDPTPADAAAPATVAATPPSTTTATATATGPATTTRVRRPKKPKRPKEPKQPKRLRVPVRWTPWDARVFAVLGLVAAISRFVGLSFPTDQGTPVFDEKHYVPQAWQILRSTGDPISGGIEDNPGFGLVVHPPVAKQVMAIGEWLFGYTPLGWRFMSAVAGVLVVLAIMDITRRLSGSTLATVVAGVLAIADGVLFVSSRMGMLDIIQTAFILGAAWALTVDRDQVARRLAAGPLPLDDDLGPPLPWRWWRFTAGVLLGLALGVKWSGLYYIAAFGLLSVFADLVDRRRAGVGKPTLGALARDTVPALGHLVAVPLGVYLLSWRSWFAEETSVYRHLAEDQRDTGIPGTGWLPEAVQNWLHYQRGVLEFHGSLTTSGGHEHPWESKPWEWLWSGRPMLYYSTETTCLGGRECKGWLMLFGTPPIWWLLVPVMVWVVYKWIVCFDGRYALPAVGFLASWVPWVIAHDRQMYFFYATALIPFVLVAMALIAADVARWRPRGRAVGVGLVAAHLAVVVAAFLFWLPIMTGIPLPLETFELRLWLPSWK</sequence>
<feature type="transmembrane region" description="Helical" evidence="10">
    <location>
        <begin position="483"/>
        <end position="503"/>
    </location>
</feature>
<dbReference type="Pfam" id="PF02366">
    <property type="entry name" value="PMT"/>
    <property type="match status" value="1"/>
</dbReference>
<comment type="function">
    <text evidence="10">Protein O-mannosyltransferase that catalyzes the transfer of a single mannose residue from a polyprenol phospho-mannosyl lipidic donor to the hydroxyl group of selected serine and threonine residues in acceptor proteins.</text>
</comment>
<feature type="domain" description="Protein O-mannosyl-transferase C-terminal four TM" evidence="13">
    <location>
        <begin position="369"/>
        <end position="557"/>
    </location>
</feature>
<protein>
    <recommendedName>
        <fullName evidence="9 10">Polyprenol-phosphate-mannose--protein mannosyltransferase</fullName>
        <ecNumber evidence="10">2.4.1.-</ecNumber>
    </recommendedName>
</protein>
<evidence type="ECO:0000313" key="14">
    <source>
        <dbReference type="EMBL" id="MEX3528608.1"/>
    </source>
</evidence>
<evidence type="ECO:0000256" key="1">
    <source>
        <dbReference type="ARBA" id="ARBA00004127"/>
    </source>
</evidence>
<evidence type="ECO:0000256" key="7">
    <source>
        <dbReference type="ARBA" id="ARBA00022989"/>
    </source>
</evidence>
<keyword evidence="7 10" id="KW-1133">Transmembrane helix</keyword>
<name>A0ABV3UV11_9CORY</name>
<evidence type="ECO:0000256" key="8">
    <source>
        <dbReference type="ARBA" id="ARBA00023136"/>
    </source>
</evidence>
<feature type="compositionally biased region" description="Basic residues" evidence="11">
    <location>
        <begin position="50"/>
        <end position="59"/>
    </location>
</feature>
<keyword evidence="10" id="KW-1003">Cell membrane</keyword>
<dbReference type="Proteomes" id="UP001558353">
    <property type="component" value="Unassembled WGS sequence"/>
</dbReference>
<evidence type="ECO:0000256" key="9">
    <source>
        <dbReference type="ARBA" id="ARBA00093617"/>
    </source>
</evidence>
<comment type="subcellular location">
    <subcellularLocation>
        <location evidence="10">Cell membrane</location>
    </subcellularLocation>
    <subcellularLocation>
        <location evidence="1">Endomembrane system</location>
        <topology evidence="1">Multi-pass membrane protein</topology>
    </subcellularLocation>
</comment>
<proteinExistence type="inferred from homology"/>
<comment type="caution">
    <text evidence="14">The sequence shown here is derived from an EMBL/GenBank/DDBJ whole genome shotgun (WGS) entry which is preliminary data.</text>
</comment>
<dbReference type="InterPro" id="IPR032421">
    <property type="entry name" value="PMT_4TMC"/>
</dbReference>
<feature type="transmembrane region" description="Helical" evidence="10">
    <location>
        <begin position="193"/>
        <end position="211"/>
    </location>
</feature>
<dbReference type="PANTHER" id="PTHR10050">
    <property type="entry name" value="DOLICHYL-PHOSPHATE-MANNOSE--PROTEIN MANNOSYLTRANSFERASE"/>
    <property type="match status" value="1"/>
</dbReference>
<evidence type="ECO:0000313" key="15">
    <source>
        <dbReference type="Proteomes" id="UP001558353"/>
    </source>
</evidence>
<accession>A0ABV3UV11</accession>
<dbReference type="Pfam" id="PF16192">
    <property type="entry name" value="PMT_4TMC"/>
    <property type="match status" value="1"/>
</dbReference>
<evidence type="ECO:0000259" key="13">
    <source>
        <dbReference type="Pfam" id="PF16192"/>
    </source>
</evidence>